<dbReference type="Proteomes" id="UP001652660">
    <property type="component" value="Chromosome 10c"/>
</dbReference>
<evidence type="ECO:0000259" key="1">
    <source>
        <dbReference type="Pfam" id="PF24626"/>
    </source>
</evidence>
<name>A0A6P6UT07_COFAR</name>
<accession>A0A6P6UT07</accession>
<dbReference type="PANTHER" id="PTHR46148">
    <property type="entry name" value="CHROMO DOMAIN-CONTAINING PROTEIN"/>
    <property type="match status" value="1"/>
</dbReference>
<keyword evidence="2" id="KW-1185">Reference proteome</keyword>
<sequence>MAAYEALYSRMCRSPICWDEIGERKILDPTVVPWIEEPYEKVKLIRQKIQTTQIHQKSYADNRKKDLEFAVGDQLLFKITLLKASLMAGREKKLQPKFVAPYKILQRVGNVAYNLEQPPNLSQIHNIFHVFILKKYHPNPSHVLQPENIEITEALTYEEKPMKLLDRKVKELRNKQIPLIKVIWRNHGIEKAT</sequence>
<dbReference type="Pfam" id="PF24626">
    <property type="entry name" value="SH3_Tf2-1"/>
    <property type="match status" value="1"/>
</dbReference>
<dbReference type="InterPro" id="IPR056924">
    <property type="entry name" value="SH3_Tf2-1"/>
</dbReference>
<proteinExistence type="predicted"/>
<gene>
    <name evidence="3" type="primary">LOC113714001</name>
</gene>
<evidence type="ECO:0000313" key="2">
    <source>
        <dbReference type="Proteomes" id="UP001652660"/>
    </source>
</evidence>
<dbReference type="PANTHER" id="PTHR46148:SF57">
    <property type="entry name" value="OS12G0499874 PROTEIN"/>
    <property type="match status" value="1"/>
</dbReference>
<organism evidence="2 3">
    <name type="scientific">Coffea arabica</name>
    <name type="common">Arabian coffee</name>
    <dbReference type="NCBI Taxonomy" id="13443"/>
    <lineage>
        <taxon>Eukaryota</taxon>
        <taxon>Viridiplantae</taxon>
        <taxon>Streptophyta</taxon>
        <taxon>Embryophyta</taxon>
        <taxon>Tracheophyta</taxon>
        <taxon>Spermatophyta</taxon>
        <taxon>Magnoliopsida</taxon>
        <taxon>eudicotyledons</taxon>
        <taxon>Gunneridae</taxon>
        <taxon>Pentapetalae</taxon>
        <taxon>asterids</taxon>
        <taxon>lamiids</taxon>
        <taxon>Gentianales</taxon>
        <taxon>Rubiaceae</taxon>
        <taxon>Ixoroideae</taxon>
        <taxon>Gardenieae complex</taxon>
        <taxon>Bertiereae - Coffeeae clade</taxon>
        <taxon>Coffeeae</taxon>
        <taxon>Coffea</taxon>
    </lineage>
</organism>
<dbReference type="OrthoDB" id="997247at2759"/>
<evidence type="ECO:0000313" key="3">
    <source>
        <dbReference type="RefSeq" id="XP_027093598.1"/>
    </source>
</evidence>
<dbReference type="GeneID" id="113714001"/>
<reference evidence="3" key="2">
    <citation type="submission" date="2025-08" db="UniProtKB">
        <authorList>
            <consortium name="RefSeq"/>
        </authorList>
    </citation>
    <scope>IDENTIFICATION</scope>
    <source>
        <tissue evidence="3">Leaves</tissue>
    </source>
</reference>
<dbReference type="RefSeq" id="XP_027093598.1">
    <property type="nucleotide sequence ID" value="XM_027237797.1"/>
</dbReference>
<feature type="domain" description="Tf2-1-like SH3-like" evidence="1">
    <location>
        <begin position="72"/>
        <end position="137"/>
    </location>
</feature>
<reference evidence="2" key="1">
    <citation type="journal article" date="2025" name="Foods">
        <title>Unveiling the Microbial Signatures of Arabica Coffee Cherries: Insights into Ripeness Specific Diversity, Functional Traits, and Implications for Quality and Safety.</title>
        <authorList>
            <consortium name="RefSeq"/>
            <person name="Tenea G.N."/>
            <person name="Cifuentes V."/>
            <person name="Reyes P."/>
            <person name="Cevallos-Vallejos M."/>
        </authorList>
    </citation>
    <scope>NUCLEOTIDE SEQUENCE [LARGE SCALE GENOMIC DNA]</scope>
</reference>
<protein>
    <recommendedName>
        <fullName evidence="1">Tf2-1-like SH3-like domain-containing protein</fullName>
    </recommendedName>
</protein>
<dbReference type="AlphaFoldDB" id="A0A6P6UT07"/>